<evidence type="ECO:0000256" key="1">
    <source>
        <dbReference type="ARBA" id="ARBA00004651"/>
    </source>
</evidence>
<dbReference type="Gene3D" id="1.20.1250.20">
    <property type="entry name" value="MFS general substrate transporter like domains"/>
    <property type="match status" value="2"/>
</dbReference>
<dbReference type="PROSITE" id="PS50850">
    <property type="entry name" value="MFS"/>
    <property type="match status" value="1"/>
</dbReference>
<dbReference type="CDD" id="cd17321">
    <property type="entry name" value="MFS_MMR_MDR_like"/>
    <property type="match status" value="1"/>
</dbReference>
<feature type="transmembrane region" description="Helical" evidence="7">
    <location>
        <begin position="231"/>
        <end position="252"/>
    </location>
</feature>
<dbReference type="RefSeq" id="WP_276092579.1">
    <property type="nucleotide sequence ID" value="NZ_JARJBC010000003.1"/>
</dbReference>
<feature type="transmembrane region" description="Helical" evidence="7">
    <location>
        <begin position="207"/>
        <end position="225"/>
    </location>
</feature>
<feature type="transmembrane region" description="Helical" evidence="7">
    <location>
        <begin position="410"/>
        <end position="428"/>
    </location>
</feature>
<proteinExistence type="predicted"/>
<dbReference type="InterPro" id="IPR011701">
    <property type="entry name" value="MFS"/>
</dbReference>
<protein>
    <submittedName>
        <fullName evidence="9">MFS transporter</fullName>
    </submittedName>
</protein>
<feature type="transmembrane region" description="Helical" evidence="7">
    <location>
        <begin position="335"/>
        <end position="357"/>
    </location>
</feature>
<sequence>MSTTLSATAPASSTTKPRAAVLAMCACVLVTQSLVAAINLAIPKLSASALHPSSAQLLWIVDAYVIVFAGLLIPAGALGDRYGRKGVLLSGLAVFTVGAAGCALAPGVPVLLAARAVCGLGAALVLPGTMALLLYAVPAERRGAAVASWSSAIAVGGVLGNAGGALVLQYLPWQGLFWMYVPLGAALLAFSAHSAPRVPRHAAALDLPGSGLLILGCVALLYGIIEGPELGWGSTATLGAFALSAVLLAVFVRHELRVAAPLLDPRLFRLPKVRAGALGVAAAFFGMFALFYVNAQFLQYVKGFSALRAGFAVLPLAFGMMLVTQRSMRWAARIGAAATVVTGLVSIAGGLLLLSTANSGTPYPLYACYMLVLAFGAGMAMPSLSHAIVTSLPQHRAGVGSALNTAARELGTALGVAAVGTALSTGFASRLPAPLAGHADSTAATFAAATRLGARGHTEAVTAFTHATADGYRIVAALLLVLTVAVAAGLRRGGTAQVGEPAL</sequence>
<evidence type="ECO:0000256" key="7">
    <source>
        <dbReference type="SAM" id="Phobius"/>
    </source>
</evidence>
<feature type="transmembrane region" description="Helical" evidence="7">
    <location>
        <begin position="471"/>
        <end position="490"/>
    </location>
</feature>
<dbReference type="InterPro" id="IPR036259">
    <property type="entry name" value="MFS_trans_sf"/>
</dbReference>
<evidence type="ECO:0000256" key="3">
    <source>
        <dbReference type="ARBA" id="ARBA00022692"/>
    </source>
</evidence>
<comment type="caution">
    <text evidence="9">The sequence shown here is derived from an EMBL/GenBank/DDBJ whole genome shotgun (WGS) entry which is preliminary data.</text>
</comment>
<evidence type="ECO:0000256" key="4">
    <source>
        <dbReference type="ARBA" id="ARBA00022989"/>
    </source>
</evidence>
<dbReference type="Pfam" id="PF07690">
    <property type="entry name" value="MFS_1"/>
    <property type="match status" value="1"/>
</dbReference>
<evidence type="ECO:0000259" key="8">
    <source>
        <dbReference type="PROSITE" id="PS50850"/>
    </source>
</evidence>
<evidence type="ECO:0000313" key="9">
    <source>
        <dbReference type="EMBL" id="MDF3288844.1"/>
    </source>
</evidence>
<organism evidence="9 10">
    <name type="scientific">Streptomyces silvisoli</name>
    <dbReference type="NCBI Taxonomy" id="3034235"/>
    <lineage>
        <taxon>Bacteria</taxon>
        <taxon>Bacillati</taxon>
        <taxon>Actinomycetota</taxon>
        <taxon>Actinomycetes</taxon>
        <taxon>Kitasatosporales</taxon>
        <taxon>Streptomycetaceae</taxon>
        <taxon>Streptomyces</taxon>
    </lineage>
</organism>
<dbReference type="InterPro" id="IPR020846">
    <property type="entry name" value="MFS_dom"/>
</dbReference>
<feature type="transmembrane region" description="Helical" evidence="7">
    <location>
        <begin position="305"/>
        <end position="323"/>
    </location>
</feature>
<dbReference type="EMBL" id="JARJBC010000003">
    <property type="protein sequence ID" value="MDF3288844.1"/>
    <property type="molecule type" value="Genomic_DNA"/>
</dbReference>
<feature type="domain" description="Major facilitator superfamily (MFS) profile" evidence="8">
    <location>
        <begin position="20"/>
        <end position="494"/>
    </location>
</feature>
<feature type="transmembrane region" description="Helical" evidence="7">
    <location>
        <begin position="112"/>
        <end position="137"/>
    </location>
</feature>
<feature type="transmembrane region" description="Helical" evidence="7">
    <location>
        <begin position="21"/>
        <end position="42"/>
    </location>
</feature>
<evidence type="ECO:0000256" key="6">
    <source>
        <dbReference type="ARBA" id="ARBA00023251"/>
    </source>
</evidence>
<accession>A0ABT5ZG98</accession>
<dbReference type="SUPFAM" id="SSF103473">
    <property type="entry name" value="MFS general substrate transporter"/>
    <property type="match status" value="1"/>
</dbReference>
<reference evidence="9 10" key="1">
    <citation type="submission" date="2023-03" db="EMBL/GenBank/DDBJ databases">
        <title>Draft genome sequence of Streptomyces sp. RB6PN23 isolated from peat swamp forest in Thailand.</title>
        <authorList>
            <person name="Klaysubun C."/>
            <person name="Duangmal K."/>
        </authorList>
    </citation>
    <scope>NUCLEOTIDE SEQUENCE [LARGE SCALE GENOMIC DNA]</scope>
    <source>
        <strain evidence="9 10">RB6PN23</strain>
    </source>
</reference>
<keyword evidence="6" id="KW-0046">Antibiotic resistance</keyword>
<keyword evidence="5 7" id="KW-0472">Membrane</keyword>
<name>A0ABT5ZG98_9ACTN</name>
<feature type="transmembrane region" description="Helical" evidence="7">
    <location>
        <begin position="177"/>
        <end position="195"/>
    </location>
</feature>
<keyword evidence="2" id="KW-0813">Transport</keyword>
<feature type="transmembrane region" description="Helical" evidence="7">
    <location>
        <begin position="363"/>
        <end position="389"/>
    </location>
</feature>
<feature type="transmembrane region" description="Helical" evidence="7">
    <location>
        <begin position="86"/>
        <end position="106"/>
    </location>
</feature>
<feature type="transmembrane region" description="Helical" evidence="7">
    <location>
        <begin position="273"/>
        <end position="293"/>
    </location>
</feature>
<evidence type="ECO:0000256" key="5">
    <source>
        <dbReference type="ARBA" id="ARBA00023136"/>
    </source>
</evidence>
<dbReference type="PANTHER" id="PTHR42718:SF9">
    <property type="entry name" value="MAJOR FACILITATOR SUPERFAMILY MULTIDRUG TRANSPORTER MFSC"/>
    <property type="match status" value="1"/>
</dbReference>
<dbReference type="Proteomes" id="UP001216579">
    <property type="component" value="Unassembled WGS sequence"/>
</dbReference>
<feature type="transmembrane region" description="Helical" evidence="7">
    <location>
        <begin position="149"/>
        <end position="171"/>
    </location>
</feature>
<comment type="subcellular location">
    <subcellularLocation>
        <location evidence="1">Cell membrane</location>
        <topology evidence="1">Multi-pass membrane protein</topology>
    </subcellularLocation>
</comment>
<keyword evidence="3 7" id="KW-0812">Transmembrane</keyword>
<keyword evidence="10" id="KW-1185">Reference proteome</keyword>
<gene>
    <name evidence="9" type="ORF">P3G67_06270</name>
</gene>
<keyword evidence="4 7" id="KW-1133">Transmembrane helix</keyword>
<evidence type="ECO:0000313" key="10">
    <source>
        <dbReference type="Proteomes" id="UP001216579"/>
    </source>
</evidence>
<dbReference type="PANTHER" id="PTHR42718">
    <property type="entry name" value="MAJOR FACILITATOR SUPERFAMILY MULTIDRUG TRANSPORTER MFSC"/>
    <property type="match status" value="1"/>
</dbReference>
<evidence type="ECO:0000256" key="2">
    <source>
        <dbReference type="ARBA" id="ARBA00022448"/>
    </source>
</evidence>
<feature type="transmembrane region" description="Helical" evidence="7">
    <location>
        <begin position="57"/>
        <end position="79"/>
    </location>
</feature>